<protein>
    <recommendedName>
        <fullName evidence="12">Energy-dependent translational throttle protein EttA</fullName>
        <ecNumber evidence="12">3.6.1.-</ecNumber>
    </recommendedName>
    <alternativeName>
        <fullName evidence="12">Translational regulatory factor EttA</fullName>
    </alternativeName>
</protein>
<accession>A0A7H2BG70</accession>
<comment type="catalytic activity">
    <reaction evidence="12">
        <text>ATP + H2O = ADP + phosphate + H(+)</text>
        <dbReference type="Rhea" id="RHEA:13065"/>
        <dbReference type="ChEBI" id="CHEBI:15377"/>
        <dbReference type="ChEBI" id="CHEBI:15378"/>
        <dbReference type="ChEBI" id="CHEBI:30616"/>
        <dbReference type="ChEBI" id="CHEBI:43474"/>
        <dbReference type="ChEBI" id="CHEBI:456216"/>
    </reaction>
</comment>
<evidence type="ECO:0000256" key="10">
    <source>
        <dbReference type="ARBA" id="ARBA00022884"/>
    </source>
</evidence>
<dbReference type="Pfam" id="PF12848">
    <property type="entry name" value="ABC_tran_Xtn"/>
    <property type="match status" value="1"/>
</dbReference>
<evidence type="ECO:0000256" key="7">
    <source>
        <dbReference type="ARBA" id="ARBA00022801"/>
    </source>
</evidence>
<keyword evidence="5 12" id="KW-0677">Repeat</keyword>
<organism evidence="14 15">
    <name type="scientific">Rothia terrae</name>
    <dbReference type="NCBI Taxonomy" id="396015"/>
    <lineage>
        <taxon>Bacteria</taxon>
        <taxon>Bacillati</taxon>
        <taxon>Actinomycetota</taxon>
        <taxon>Actinomycetes</taxon>
        <taxon>Micrococcales</taxon>
        <taxon>Micrococcaceae</taxon>
        <taxon>Rothia</taxon>
    </lineage>
</organism>
<evidence type="ECO:0000256" key="1">
    <source>
        <dbReference type="ARBA" id="ARBA00005868"/>
    </source>
</evidence>
<dbReference type="GO" id="GO:0043022">
    <property type="term" value="F:ribosome binding"/>
    <property type="evidence" value="ECO:0007669"/>
    <property type="project" value="UniProtKB-UniRule"/>
</dbReference>
<dbReference type="NCBIfam" id="TIGR03719">
    <property type="entry name" value="ABC_ABC_ChvD"/>
    <property type="match status" value="1"/>
</dbReference>
<dbReference type="Proteomes" id="UP000516404">
    <property type="component" value="Chromosome"/>
</dbReference>
<evidence type="ECO:0000256" key="4">
    <source>
        <dbReference type="ARBA" id="ARBA00022730"/>
    </source>
</evidence>
<comment type="similarity">
    <text evidence="1 12">Belongs to the ABC transporter superfamily. ABCF family. Translational throttle EttA subfamily.</text>
</comment>
<sequence length="559" mass="62146">MAEFIYTMSKARKTVGDKVILNDVSMSFFPGAKIGMVGPNGAGKSTILKIMAGLDTPSNGEARLSEGYTVGILLQEPPLNEEKTVLGNVQEGVGEIYGKIVRYNEISEEMANPDADFDALMEEMGKLQEAIDAANAWDIDSQLEQAMDALRCPPGDMPVTHLSGGERRRVALCKLLLEKPDLLLLDEPTNHLDAESVLWLEQHLQSYEGAVIAVTHDRYFLDHVAEWIAEVDRGNLYPYEGNYSTYLEKKQARLQVQGKKDAKLAKRLSEELDWVRSNSKGRQAKSKARLARYEEMAAEAEKTRKLDFEEIQIPPGPRLGNVVIEAKDLQKGFDGRSLINDLSFTLPRNGIVGVIGPNGVGKSTLFKTIVGLEPLDGGELKIGETVKISYVDQNRANIDSEKTLWEVVSDGLDYIQVGQVEMSSRAYVSAFGFKGPDQQKKAGVLSGGERNRLNLALTLKQGGNLLLLDEPTNDLDVETLTSLENALLDFPGCAVVVSHDRWFLDRVATHILAWEGTDENPDNWYWFEGNFESYEKNKVERLGPEAAKPHRVVHRKLTR</sequence>
<feature type="binding site" evidence="12">
    <location>
        <begin position="38"/>
        <end position="45"/>
    </location>
    <ligand>
        <name>ATP</name>
        <dbReference type="ChEBI" id="CHEBI:30616"/>
        <label>1</label>
    </ligand>
</feature>
<dbReference type="InterPro" id="IPR022374">
    <property type="entry name" value="EttA"/>
</dbReference>
<dbReference type="GO" id="GO:0006412">
    <property type="term" value="P:translation"/>
    <property type="evidence" value="ECO:0007669"/>
    <property type="project" value="UniProtKB-KW"/>
</dbReference>
<keyword evidence="10 12" id="KW-0694">RNA-binding</keyword>
<feature type="binding site" evidence="12">
    <location>
        <begin position="356"/>
        <end position="363"/>
    </location>
    <ligand>
        <name>ATP</name>
        <dbReference type="ChEBI" id="CHEBI:30616"/>
        <label>2</label>
    </ligand>
</feature>
<comment type="subunit">
    <text evidence="12">Monomer. Probably contacts ribosomal proteins L1, L5, L33 and S7, the 16S and 23S rRNA and the P-site containing tRNA(fMet).</text>
</comment>
<evidence type="ECO:0000256" key="3">
    <source>
        <dbReference type="ARBA" id="ARBA00022555"/>
    </source>
</evidence>
<evidence type="ECO:0000313" key="14">
    <source>
        <dbReference type="EMBL" id="QNV38666.1"/>
    </source>
</evidence>
<name>A0A7H2BG70_9MICC</name>
<dbReference type="PANTHER" id="PTHR43858">
    <property type="entry name" value="ENERGY-DEPENDENT TRANSLATIONAL THROTTLE PROTEIN ETTA"/>
    <property type="match status" value="1"/>
</dbReference>
<keyword evidence="11 12" id="KW-0648">Protein biosynthesis</keyword>
<dbReference type="NCBIfam" id="NF008775">
    <property type="entry name" value="PRK11819.1"/>
    <property type="match status" value="1"/>
</dbReference>
<dbReference type="GO" id="GO:0045900">
    <property type="term" value="P:negative regulation of translational elongation"/>
    <property type="evidence" value="ECO:0007669"/>
    <property type="project" value="UniProtKB-UniRule"/>
</dbReference>
<dbReference type="PANTHER" id="PTHR43858:SF1">
    <property type="entry name" value="ABC TRANSPORTER-RELATED PROTEIN"/>
    <property type="match status" value="1"/>
</dbReference>
<comment type="domain">
    <text evidence="12">The arm domain is inserted in the first ABC transporter domain. Probably contacts ribosomal protein L1.</text>
</comment>
<dbReference type="RefSeq" id="WP_168615289.1">
    <property type="nucleotide sequence ID" value="NZ_BAAAOX010000010.1"/>
</dbReference>
<proteinExistence type="inferred from homology"/>
<comment type="subcellular location">
    <subcellularLocation>
        <location evidence="12">Cytoplasm</location>
    </subcellularLocation>
    <text evidence="12">Associates with ribosomes and polysomes.</text>
</comment>
<comment type="domain">
    <text evidence="12">The P-site tRNA interaction motif (PtIM domain) probably interacts with the P-site tRNA(fMet) as well as the 23S rRNA.</text>
</comment>
<feature type="domain" description="ABC transporter" evidence="13">
    <location>
        <begin position="5"/>
        <end position="258"/>
    </location>
</feature>
<keyword evidence="8 12" id="KW-0067">ATP-binding</keyword>
<dbReference type="CDD" id="cd03221">
    <property type="entry name" value="ABCF_EF-3"/>
    <property type="match status" value="2"/>
</dbReference>
<evidence type="ECO:0000259" key="13">
    <source>
        <dbReference type="PROSITE" id="PS50893"/>
    </source>
</evidence>
<dbReference type="HAMAP" id="MF_00847">
    <property type="entry name" value="EttA"/>
    <property type="match status" value="1"/>
</dbReference>
<evidence type="ECO:0000256" key="2">
    <source>
        <dbReference type="ARBA" id="ARBA00022490"/>
    </source>
</evidence>
<dbReference type="EMBL" id="CP061539">
    <property type="protein sequence ID" value="QNV38666.1"/>
    <property type="molecule type" value="Genomic_DNA"/>
</dbReference>
<gene>
    <name evidence="12 14" type="primary">ettA</name>
    <name evidence="14" type="ORF">IDM49_05320</name>
</gene>
<evidence type="ECO:0000313" key="15">
    <source>
        <dbReference type="Proteomes" id="UP000516404"/>
    </source>
</evidence>
<dbReference type="GO" id="GO:0019843">
    <property type="term" value="F:rRNA binding"/>
    <property type="evidence" value="ECO:0007669"/>
    <property type="project" value="UniProtKB-UniRule"/>
</dbReference>
<dbReference type="InterPro" id="IPR032781">
    <property type="entry name" value="ABC_tran_Xtn"/>
</dbReference>
<dbReference type="FunFam" id="3.40.50.300:FF:000011">
    <property type="entry name" value="Putative ABC transporter ATP-binding component"/>
    <property type="match status" value="1"/>
</dbReference>
<dbReference type="GO" id="GO:0005524">
    <property type="term" value="F:ATP binding"/>
    <property type="evidence" value="ECO:0007669"/>
    <property type="project" value="UniProtKB-UniRule"/>
</dbReference>
<dbReference type="GO" id="GO:0000049">
    <property type="term" value="F:tRNA binding"/>
    <property type="evidence" value="ECO:0007669"/>
    <property type="project" value="UniProtKB-UniRule"/>
</dbReference>
<keyword evidence="15" id="KW-1185">Reference proteome</keyword>
<feature type="region of interest" description="Arm" evidence="12">
    <location>
        <begin position="94"/>
        <end position="138"/>
    </location>
</feature>
<reference evidence="14 15" key="1">
    <citation type="submission" date="2020-09" db="EMBL/GenBank/DDBJ databases">
        <title>Investigation of environmental microbes.</title>
        <authorList>
            <person name="Ou Y."/>
            <person name="Kang Q."/>
        </authorList>
    </citation>
    <scope>NUCLEOTIDE SEQUENCE [LARGE SCALE GENOMIC DNA]</scope>
    <source>
        <strain evidence="14 15">KJZ-14</strain>
    </source>
</reference>
<keyword evidence="6 12" id="KW-0547">Nucleotide-binding</keyword>
<dbReference type="KEGG" id="rter:IDM49_05320"/>
<feature type="domain" description="ABC transporter" evidence="13">
    <location>
        <begin position="324"/>
        <end position="541"/>
    </location>
</feature>
<dbReference type="EC" id="3.6.1.-" evidence="12"/>
<evidence type="ECO:0000256" key="11">
    <source>
        <dbReference type="ARBA" id="ARBA00022917"/>
    </source>
</evidence>
<dbReference type="GeneID" id="96623647"/>
<dbReference type="InterPro" id="IPR017871">
    <property type="entry name" value="ABC_transporter-like_CS"/>
</dbReference>
<keyword evidence="9 12" id="KW-0810">Translation regulation</keyword>
<dbReference type="FunFam" id="3.40.50.300:FF:000183">
    <property type="entry name" value="ABC transporter ATP-binding protein yjjK"/>
    <property type="match status" value="1"/>
</dbReference>
<dbReference type="Gene3D" id="3.40.50.300">
    <property type="entry name" value="P-loop containing nucleotide triphosphate hydrolases"/>
    <property type="match status" value="2"/>
</dbReference>
<comment type="caution">
    <text evidence="12">Lacks conserved residue(s) required for the propagation of feature annotation.</text>
</comment>
<dbReference type="Pfam" id="PF00005">
    <property type="entry name" value="ABC_tran"/>
    <property type="match status" value="2"/>
</dbReference>
<comment type="function">
    <text evidence="12">A translation factor that gates the progression of the 70S ribosomal initiation complex (IC, containing tRNA(fMet) in the P-site) into the translation elongation cycle by using a mechanism sensitive to the ATP/ADP ratio. Binds to the 70S ribosome E-site where it modulates the state of the translating ribosome during subunit translocation. ATP hydrolysis probably frees it from the ribosome, which can enter the elongation phase.</text>
</comment>
<keyword evidence="2 12" id="KW-0963">Cytoplasm</keyword>
<dbReference type="InterPro" id="IPR003593">
    <property type="entry name" value="AAA+_ATPase"/>
</dbReference>
<keyword evidence="7 12" id="KW-0378">Hydrolase</keyword>
<dbReference type="GO" id="GO:0016887">
    <property type="term" value="F:ATP hydrolysis activity"/>
    <property type="evidence" value="ECO:0007669"/>
    <property type="project" value="UniProtKB-UniRule"/>
</dbReference>
<dbReference type="PROSITE" id="PS50893">
    <property type="entry name" value="ABC_TRANSPORTER_2"/>
    <property type="match status" value="2"/>
</dbReference>
<dbReference type="InterPro" id="IPR027417">
    <property type="entry name" value="P-loop_NTPase"/>
</dbReference>
<evidence type="ECO:0000256" key="12">
    <source>
        <dbReference type="HAMAP-Rule" id="MF_00847"/>
    </source>
</evidence>
<dbReference type="GO" id="GO:0005737">
    <property type="term" value="C:cytoplasm"/>
    <property type="evidence" value="ECO:0007669"/>
    <property type="project" value="UniProtKB-SubCell"/>
</dbReference>
<dbReference type="SMART" id="SM00382">
    <property type="entry name" value="AAA"/>
    <property type="match status" value="2"/>
</dbReference>
<evidence type="ECO:0000256" key="8">
    <source>
        <dbReference type="ARBA" id="ARBA00022840"/>
    </source>
</evidence>
<dbReference type="InterPro" id="IPR003439">
    <property type="entry name" value="ABC_transporter-like_ATP-bd"/>
</dbReference>
<evidence type="ECO:0000256" key="6">
    <source>
        <dbReference type="ARBA" id="ARBA00022741"/>
    </source>
</evidence>
<evidence type="ECO:0000256" key="5">
    <source>
        <dbReference type="ARBA" id="ARBA00022737"/>
    </source>
</evidence>
<dbReference type="AlphaFoldDB" id="A0A7H2BG70"/>
<dbReference type="PROSITE" id="PS00211">
    <property type="entry name" value="ABC_TRANSPORTER_1"/>
    <property type="match status" value="2"/>
</dbReference>
<keyword evidence="4 12" id="KW-0699">rRNA-binding</keyword>
<evidence type="ECO:0000256" key="9">
    <source>
        <dbReference type="ARBA" id="ARBA00022845"/>
    </source>
</evidence>
<keyword evidence="3 12" id="KW-0820">tRNA-binding</keyword>
<dbReference type="SUPFAM" id="SSF52540">
    <property type="entry name" value="P-loop containing nucleoside triphosphate hydrolases"/>
    <property type="match status" value="2"/>
</dbReference>